<keyword evidence="1" id="KW-0378">Hydrolase</keyword>
<dbReference type="GO" id="GO:0004519">
    <property type="term" value="F:endonuclease activity"/>
    <property type="evidence" value="ECO:0007669"/>
    <property type="project" value="UniProtKB-KW"/>
</dbReference>
<proteinExistence type="predicted"/>
<keyword evidence="1" id="KW-0540">Nuclease</keyword>
<accession>A0ABS8Y019</accession>
<protein>
    <submittedName>
        <fullName evidence="1">HNH endonuclease</fullName>
    </submittedName>
</protein>
<sequence>MQRHRTLDAFVVFALIVAPAGAKPHRSSSAVAQFKRQPPCPVNGATKGKCTGAVVDHVTPLCAGGADAPSNMQWKPLADAKRKDRVEHAQCRAMRRADHGWRMKTDRP</sequence>
<reference evidence="1 2" key="1">
    <citation type="submission" date="2021-12" db="EMBL/GenBank/DDBJ databases">
        <title>Genome seq of P8.</title>
        <authorList>
            <person name="Seo T."/>
        </authorList>
    </citation>
    <scope>NUCLEOTIDE SEQUENCE [LARGE SCALE GENOMIC DNA]</scope>
    <source>
        <strain evidence="1 2">P8</strain>
    </source>
</reference>
<dbReference type="EMBL" id="JAJTWU010000008">
    <property type="protein sequence ID" value="MCE4556855.1"/>
    <property type="molecule type" value="Genomic_DNA"/>
</dbReference>
<organism evidence="1 2">
    <name type="scientific">Pelomonas cellulosilytica</name>
    <dbReference type="NCBI Taxonomy" id="2906762"/>
    <lineage>
        <taxon>Bacteria</taxon>
        <taxon>Pseudomonadati</taxon>
        <taxon>Pseudomonadota</taxon>
        <taxon>Betaproteobacteria</taxon>
        <taxon>Burkholderiales</taxon>
        <taxon>Sphaerotilaceae</taxon>
        <taxon>Roseateles</taxon>
    </lineage>
</organism>
<comment type="caution">
    <text evidence="1">The sequence shown here is derived from an EMBL/GenBank/DDBJ whole genome shotgun (WGS) entry which is preliminary data.</text>
</comment>
<dbReference type="RefSeq" id="WP_233373977.1">
    <property type="nucleotide sequence ID" value="NZ_JAJTWU010000008.1"/>
</dbReference>
<keyword evidence="1" id="KW-0255">Endonuclease</keyword>
<evidence type="ECO:0000313" key="1">
    <source>
        <dbReference type="EMBL" id="MCE4556855.1"/>
    </source>
</evidence>
<gene>
    <name evidence="1" type="ORF">LXT13_20875</name>
</gene>
<name>A0ABS8Y019_9BURK</name>
<dbReference type="CDD" id="cd00085">
    <property type="entry name" value="HNHc"/>
    <property type="match status" value="1"/>
</dbReference>
<dbReference type="Proteomes" id="UP001200741">
    <property type="component" value="Unassembled WGS sequence"/>
</dbReference>
<evidence type="ECO:0000313" key="2">
    <source>
        <dbReference type="Proteomes" id="UP001200741"/>
    </source>
</evidence>
<keyword evidence="2" id="KW-1185">Reference proteome</keyword>
<dbReference type="InterPro" id="IPR003615">
    <property type="entry name" value="HNH_nuc"/>
</dbReference>